<dbReference type="AlphaFoldDB" id="A0A3S0PNF7"/>
<dbReference type="CDD" id="cd02440">
    <property type="entry name" value="AdoMet_MTases"/>
    <property type="match status" value="1"/>
</dbReference>
<dbReference type="GO" id="GO:0008168">
    <property type="term" value="F:methyltransferase activity"/>
    <property type="evidence" value="ECO:0007669"/>
    <property type="project" value="UniProtKB-KW"/>
</dbReference>
<dbReference type="InterPro" id="IPR050723">
    <property type="entry name" value="CFA/CMAS"/>
</dbReference>
<evidence type="ECO:0000313" key="8">
    <source>
        <dbReference type="Proteomes" id="UP000274358"/>
    </source>
</evidence>
<evidence type="ECO:0000259" key="6">
    <source>
        <dbReference type="Pfam" id="PF13649"/>
    </source>
</evidence>
<proteinExistence type="inferred from homology"/>
<evidence type="ECO:0000256" key="5">
    <source>
        <dbReference type="ARBA" id="ARBA00023098"/>
    </source>
</evidence>
<evidence type="ECO:0000256" key="4">
    <source>
        <dbReference type="ARBA" id="ARBA00022691"/>
    </source>
</evidence>
<name>A0A3S0PNF7_9GAMM</name>
<feature type="domain" description="Methyltransferase" evidence="6">
    <location>
        <begin position="213"/>
        <end position="309"/>
    </location>
</feature>
<dbReference type="InterPro" id="IPR036388">
    <property type="entry name" value="WH-like_DNA-bd_sf"/>
</dbReference>
<dbReference type="InterPro" id="IPR029063">
    <property type="entry name" value="SAM-dependent_MTases_sf"/>
</dbReference>
<dbReference type="Proteomes" id="UP000274358">
    <property type="component" value="Unassembled WGS sequence"/>
</dbReference>
<dbReference type="Gene3D" id="3.40.50.150">
    <property type="entry name" value="Vaccinia Virus protein VP39"/>
    <property type="match status" value="1"/>
</dbReference>
<evidence type="ECO:0000256" key="2">
    <source>
        <dbReference type="ARBA" id="ARBA00022603"/>
    </source>
</evidence>
<dbReference type="GO" id="GO:0006629">
    <property type="term" value="P:lipid metabolic process"/>
    <property type="evidence" value="ECO:0007669"/>
    <property type="project" value="UniProtKB-KW"/>
</dbReference>
<keyword evidence="5" id="KW-0443">Lipid metabolism</keyword>
<organism evidence="7 8">
    <name type="scientific">Dyella choica</name>
    <dbReference type="NCBI Taxonomy" id="1927959"/>
    <lineage>
        <taxon>Bacteria</taxon>
        <taxon>Pseudomonadati</taxon>
        <taxon>Pseudomonadota</taxon>
        <taxon>Gammaproteobacteria</taxon>
        <taxon>Lysobacterales</taxon>
        <taxon>Rhodanobacteraceae</taxon>
        <taxon>Dyella</taxon>
    </lineage>
</organism>
<keyword evidence="8" id="KW-1185">Reference proteome</keyword>
<dbReference type="PANTHER" id="PTHR43667:SF1">
    <property type="entry name" value="CYCLOPROPANE-FATTY-ACYL-PHOSPHOLIPID SYNTHASE"/>
    <property type="match status" value="1"/>
</dbReference>
<dbReference type="GO" id="GO:0032259">
    <property type="term" value="P:methylation"/>
    <property type="evidence" value="ECO:0007669"/>
    <property type="project" value="UniProtKB-KW"/>
</dbReference>
<dbReference type="Gene3D" id="1.10.10.10">
    <property type="entry name" value="Winged helix-like DNA-binding domain superfamily/Winged helix DNA-binding domain"/>
    <property type="match status" value="1"/>
</dbReference>
<reference evidence="7 8" key="1">
    <citation type="submission" date="2018-12" db="EMBL/GenBank/DDBJ databases">
        <title>Dyella dinghuensis sp. nov. DHOA06 and Dyella choica sp. nov. 4M-K27, isolated from forest soil.</title>
        <authorList>
            <person name="Qiu L.-H."/>
            <person name="Gao Z.-H."/>
        </authorList>
    </citation>
    <scope>NUCLEOTIDE SEQUENCE [LARGE SCALE GENOMIC DNA]</scope>
    <source>
        <strain evidence="7 8">4M-K27</strain>
    </source>
</reference>
<protein>
    <submittedName>
        <fullName evidence="7">Class I SAM-dependent methyltransferase</fullName>
    </submittedName>
</protein>
<keyword evidence="3 7" id="KW-0808">Transferase</keyword>
<keyword evidence="4" id="KW-0949">S-adenosyl-L-methionine</keyword>
<dbReference type="EMBL" id="RYYV01000004">
    <property type="protein sequence ID" value="RUL77517.1"/>
    <property type="molecule type" value="Genomic_DNA"/>
</dbReference>
<comment type="caution">
    <text evidence="7">The sequence shown here is derived from an EMBL/GenBank/DDBJ whole genome shotgun (WGS) entry which is preliminary data.</text>
</comment>
<comment type="similarity">
    <text evidence="1">Belongs to the CFA/CMAS family.</text>
</comment>
<sequence>MSIIGRCSIMAGSAYHGAAMVARRRCALALFTCQRIRTSAMSIKPFLKLLKNDQLTAFTGVNILFKPFYRLAYLSAAKQGGLLDLLSEGPASLERLAALYCQDAKAREALEAWLQLGVRLGFLQLRDGEYGLKGLARKLALPQNDAPLALLQEVAGLHHKLILNTLEKLKKGELWSLADQDGELIARSSRALEVFLTEAIDLSFPVSGAGRLLEIGCGSGYYIKYAVTRNASLSAIGLELQPDVAEVARRNIQEWGLEDRVEIENGDIQAKIPDEHFDIVTLYNNIYYFPVEERVAVLRHIGKFLKPGGFLLLTTCCQGGNLGIEVLNLWGAATASGGRLPSADEMVDQLQEAGYRDIVTTSLIPGDRFYAFKAYRGDFS</sequence>
<dbReference type="InterPro" id="IPR041698">
    <property type="entry name" value="Methyltransf_25"/>
</dbReference>
<evidence type="ECO:0000256" key="3">
    <source>
        <dbReference type="ARBA" id="ARBA00022679"/>
    </source>
</evidence>
<dbReference type="PANTHER" id="PTHR43667">
    <property type="entry name" value="CYCLOPROPANE-FATTY-ACYL-PHOSPHOLIPID SYNTHASE"/>
    <property type="match status" value="1"/>
</dbReference>
<dbReference type="Pfam" id="PF13649">
    <property type="entry name" value="Methyltransf_25"/>
    <property type="match status" value="1"/>
</dbReference>
<dbReference type="SUPFAM" id="SSF53335">
    <property type="entry name" value="S-adenosyl-L-methionine-dependent methyltransferases"/>
    <property type="match status" value="1"/>
</dbReference>
<gene>
    <name evidence="7" type="ORF">EKH80_06400</name>
</gene>
<accession>A0A3S0PNF7</accession>
<keyword evidence="2 7" id="KW-0489">Methyltransferase</keyword>
<evidence type="ECO:0000313" key="7">
    <source>
        <dbReference type="EMBL" id="RUL77517.1"/>
    </source>
</evidence>
<evidence type="ECO:0000256" key="1">
    <source>
        <dbReference type="ARBA" id="ARBA00010815"/>
    </source>
</evidence>